<comment type="similarity">
    <text evidence="1">Belongs to the glycosyltransferase group 1 family. Glycosyltransferase 4 subfamily.</text>
</comment>
<evidence type="ECO:0000256" key="1">
    <source>
        <dbReference type="ARBA" id="ARBA00009481"/>
    </source>
</evidence>
<dbReference type="Gene3D" id="3.40.50.2000">
    <property type="entry name" value="Glycogen Phosphorylase B"/>
    <property type="match status" value="2"/>
</dbReference>
<dbReference type="SUPFAM" id="SSF53756">
    <property type="entry name" value="UDP-Glycosyltransferase/glycogen phosphorylase"/>
    <property type="match status" value="1"/>
</dbReference>
<dbReference type="InterPro" id="IPR001296">
    <property type="entry name" value="Glyco_trans_1"/>
</dbReference>
<proteinExistence type="inferred from homology"/>
<keyword evidence="7" id="KW-1185">Reference proteome</keyword>
<evidence type="ECO:0000259" key="4">
    <source>
        <dbReference type="Pfam" id="PF00534"/>
    </source>
</evidence>
<organism evidence="6 7">
    <name type="scientific">Gloeobacter morelensis MG652769</name>
    <dbReference type="NCBI Taxonomy" id="2781736"/>
    <lineage>
        <taxon>Bacteria</taxon>
        <taxon>Bacillati</taxon>
        <taxon>Cyanobacteriota</taxon>
        <taxon>Cyanophyceae</taxon>
        <taxon>Gloeobacterales</taxon>
        <taxon>Gloeobacteraceae</taxon>
        <taxon>Gloeobacter</taxon>
        <taxon>Gloeobacter morelensis</taxon>
    </lineage>
</organism>
<dbReference type="EMBL" id="CP063845">
    <property type="protein sequence ID" value="UFP95426.1"/>
    <property type="molecule type" value="Genomic_DNA"/>
</dbReference>
<evidence type="ECO:0000313" key="7">
    <source>
        <dbReference type="Proteomes" id="UP001054846"/>
    </source>
</evidence>
<evidence type="ECO:0000256" key="2">
    <source>
        <dbReference type="ARBA" id="ARBA00022676"/>
    </source>
</evidence>
<dbReference type="Pfam" id="PF13439">
    <property type="entry name" value="Glyco_transf_4"/>
    <property type="match status" value="1"/>
</dbReference>
<protein>
    <submittedName>
        <fullName evidence="6">Glycosyltransferase</fullName>
    </submittedName>
</protein>
<dbReference type="Pfam" id="PF00534">
    <property type="entry name" value="Glycos_transf_1"/>
    <property type="match status" value="1"/>
</dbReference>
<keyword evidence="3" id="KW-0808">Transferase</keyword>
<evidence type="ECO:0000313" key="6">
    <source>
        <dbReference type="EMBL" id="UFP95426.1"/>
    </source>
</evidence>
<name>A0ABY3PP14_9CYAN</name>
<reference evidence="6 7" key="1">
    <citation type="journal article" date="2021" name="Genome Biol. Evol.">
        <title>Complete Genome Sequencing of a Novel Gloeobacter Species from a Waterfall Cave in Mexico.</title>
        <authorList>
            <person name="Saw J.H."/>
            <person name="Cardona T."/>
            <person name="Montejano G."/>
        </authorList>
    </citation>
    <scope>NUCLEOTIDE SEQUENCE [LARGE SCALE GENOMIC DNA]</scope>
    <source>
        <strain evidence="6">MG652769</strain>
    </source>
</reference>
<dbReference type="PANTHER" id="PTHR12526">
    <property type="entry name" value="GLYCOSYLTRANSFERASE"/>
    <property type="match status" value="1"/>
</dbReference>
<sequence>MLSQQERALSPRGRPYRVALIHSNANANSNGGSEIFAIEMARRLTEHFEVELLCESDCGPWSTPIGGIARTRSRAVFRHPLLAPLWQRFTKVPELWWEYLTSYSPCLMHLLKKPVDLIFPNNYLGGLAVAATTRAITGTPMLYTEHAGLLNNGRILARSLGFRPDHLVVFSEQMVQIARRRHPNQTVSIIPNGVDLGRFSPAGGRVEHGLPGPVVLCVASLRRTSHKRVHLAIEAVAKLPDVSLLICGTGRDQDYYESLAERLLGAGRYRICTFTYDQMPAVYRSCDLFTLPSIDEPWGLAYLEAMACGRGVVATDDAMRQLIVGEGGLLCDVTDPDAYAQCLRQALCQDWQERAVRSANRFGWERVSLAYRDAIVDTIQTKNPARAAG</sequence>
<feature type="domain" description="Glycosyl transferase family 1" evidence="4">
    <location>
        <begin position="213"/>
        <end position="350"/>
    </location>
</feature>
<accession>A0ABY3PP14</accession>
<dbReference type="Proteomes" id="UP001054846">
    <property type="component" value="Chromosome"/>
</dbReference>
<feature type="domain" description="Glycosyltransferase subfamily 4-like N-terminal" evidence="5">
    <location>
        <begin position="31"/>
        <end position="198"/>
    </location>
</feature>
<dbReference type="PANTHER" id="PTHR12526:SF640">
    <property type="entry name" value="COLANIC ACID BIOSYNTHESIS GLYCOSYLTRANSFERASE WCAL-RELATED"/>
    <property type="match status" value="1"/>
</dbReference>
<evidence type="ECO:0000259" key="5">
    <source>
        <dbReference type="Pfam" id="PF13439"/>
    </source>
</evidence>
<dbReference type="InterPro" id="IPR028098">
    <property type="entry name" value="Glyco_trans_4-like_N"/>
</dbReference>
<dbReference type="RefSeq" id="WP_230842654.1">
    <property type="nucleotide sequence ID" value="NZ_CP063845.1"/>
</dbReference>
<evidence type="ECO:0000256" key="3">
    <source>
        <dbReference type="ARBA" id="ARBA00022679"/>
    </source>
</evidence>
<keyword evidence="2" id="KW-0328">Glycosyltransferase</keyword>
<gene>
    <name evidence="6" type="ORF">ISF26_04030</name>
</gene>